<dbReference type="GO" id="GO:0016887">
    <property type="term" value="F:ATP hydrolysis activity"/>
    <property type="evidence" value="ECO:0007669"/>
    <property type="project" value="InterPro"/>
</dbReference>
<dbReference type="OrthoDB" id="10254304at2759"/>
<dbReference type="GO" id="GO:0006298">
    <property type="term" value="P:mismatch repair"/>
    <property type="evidence" value="ECO:0007669"/>
    <property type="project" value="InterPro"/>
</dbReference>
<protein>
    <recommendedName>
        <fullName evidence="1">MutL C-terminal dimerisation domain-containing protein</fullName>
    </recommendedName>
</protein>
<reference evidence="2 3" key="2">
    <citation type="journal article" date="2019" name="G3 (Bethesda)">
        <title>Hybrid Assembly of the Genome of the Entomopathogenic Nematode Steinernema carpocapsae Identifies the X-Chromosome.</title>
        <authorList>
            <person name="Serra L."/>
            <person name="Macchietto M."/>
            <person name="Macias-Munoz A."/>
            <person name="McGill C.J."/>
            <person name="Rodriguez I.M."/>
            <person name="Rodriguez B."/>
            <person name="Murad R."/>
            <person name="Mortazavi A."/>
        </authorList>
    </citation>
    <scope>NUCLEOTIDE SEQUENCE [LARGE SCALE GENOMIC DNA]</scope>
    <source>
        <strain evidence="2 3">ALL</strain>
    </source>
</reference>
<organism evidence="2 3">
    <name type="scientific">Steinernema carpocapsae</name>
    <name type="common">Entomopathogenic nematode</name>
    <dbReference type="NCBI Taxonomy" id="34508"/>
    <lineage>
        <taxon>Eukaryota</taxon>
        <taxon>Metazoa</taxon>
        <taxon>Ecdysozoa</taxon>
        <taxon>Nematoda</taxon>
        <taxon>Chromadorea</taxon>
        <taxon>Rhabditida</taxon>
        <taxon>Tylenchina</taxon>
        <taxon>Panagrolaimomorpha</taxon>
        <taxon>Strongyloidoidea</taxon>
        <taxon>Steinernematidae</taxon>
        <taxon>Steinernema</taxon>
    </lineage>
</organism>
<name>A0A4U8UTU0_STECR</name>
<dbReference type="GO" id="GO:0140664">
    <property type="term" value="F:ATP-dependent DNA damage sensor activity"/>
    <property type="evidence" value="ECO:0007669"/>
    <property type="project" value="InterPro"/>
</dbReference>
<dbReference type="Proteomes" id="UP000298663">
    <property type="component" value="Unassembled WGS sequence"/>
</dbReference>
<proteinExistence type="predicted"/>
<accession>A0A4U8UTU0</accession>
<keyword evidence="3" id="KW-1185">Reference proteome</keyword>
<dbReference type="Gene3D" id="3.30.1540.20">
    <property type="entry name" value="MutL, C-terminal domain, dimerisation subdomain"/>
    <property type="match status" value="1"/>
</dbReference>
<dbReference type="AlphaFoldDB" id="A0A4U8UTU0"/>
<dbReference type="PANTHER" id="PTHR10073:SF52">
    <property type="entry name" value="MISMATCH REPAIR ENDONUCLEASE PMS2"/>
    <property type="match status" value="1"/>
</dbReference>
<dbReference type="InterPro" id="IPR038973">
    <property type="entry name" value="MutL/Mlh/Pms-like"/>
</dbReference>
<feature type="domain" description="MutL C-terminal dimerisation" evidence="1">
    <location>
        <begin position="61"/>
        <end position="121"/>
    </location>
</feature>
<dbReference type="InterPro" id="IPR014790">
    <property type="entry name" value="MutL_C"/>
</dbReference>
<dbReference type="GO" id="GO:0005524">
    <property type="term" value="F:ATP binding"/>
    <property type="evidence" value="ECO:0007669"/>
    <property type="project" value="InterPro"/>
</dbReference>
<reference evidence="2 3" key="1">
    <citation type="journal article" date="2015" name="Genome Biol.">
        <title>Comparative genomics of Steinernema reveals deeply conserved gene regulatory networks.</title>
        <authorList>
            <person name="Dillman A.R."/>
            <person name="Macchietto M."/>
            <person name="Porter C.F."/>
            <person name="Rogers A."/>
            <person name="Williams B."/>
            <person name="Antoshechkin I."/>
            <person name="Lee M.M."/>
            <person name="Goodwin Z."/>
            <person name="Lu X."/>
            <person name="Lewis E.E."/>
            <person name="Goodrich-Blair H."/>
            <person name="Stock S.P."/>
            <person name="Adams B.J."/>
            <person name="Sternberg P.W."/>
            <person name="Mortazavi A."/>
        </authorList>
    </citation>
    <scope>NUCLEOTIDE SEQUENCE [LARGE SCALE GENOMIC DNA]</scope>
    <source>
        <strain evidence="2 3">ALL</strain>
    </source>
</reference>
<dbReference type="PANTHER" id="PTHR10073">
    <property type="entry name" value="DNA MISMATCH REPAIR PROTEIN MLH, PMS, MUTL"/>
    <property type="match status" value="1"/>
</dbReference>
<dbReference type="STRING" id="34508.A0A4U8UTU0"/>
<evidence type="ECO:0000313" key="2">
    <source>
        <dbReference type="EMBL" id="TMS36304.1"/>
    </source>
</evidence>
<comment type="caution">
    <text evidence="2">The sequence shown here is derived from an EMBL/GenBank/DDBJ whole genome shotgun (WGS) entry which is preliminary data.</text>
</comment>
<evidence type="ECO:0000259" key="1">
    <source>
        <dbReference type="Pfam" id="PF08676"/>
    </source>
</evidence>
<evidence type="ECO:0000313" key="3">
    <source>
        <dbReference type="Proteomes" id="UP000298663"/>
    </source>
</evidence>
<sequence length="166" mass="19112">MHGFRLRCCSSRECWTLEHCKKLYCETTFTFSLETDLTSPSMMNVCSCRFSQISLFSGDVGERVAIKAVPVLHNWHFDAKDIDEILAALTEFPGVMYRPSKLKKIFASRACRSSVMIGKALSPNEMKRIVRNMTNMIHPWNCPHGRPTLRHLANMDRMAKQLRKNT</sequence>
<dbReference type="EMBL" id="AZBU02000001">
    <property type="protein sequence ID" value="TMS36304.1"/>
    <property type="molecule type" value="Genomic_DNA"/>
</dbReference>
<dbReference type="GO" id="GO:0032389">
    <property type="term" value="C:MutLalpha complex"/>
    <property type="evidence" value="ECO:0007669"/>
    <property type="project" value="TreeGrafter"/>
</dbReference>
<gene>
    <name evidence="2" type="ORF">L596_003499</name>
</gene>
<dbReference type="InterPro" id="IPR042120">
    <property type="entry name" value="MutL_C_dimsub"/>
</dbReference>
<dbReference type="InterPro" id="IPR037198">
    <property type="entry name" value="MutL_C_sf"/>
</dbReference>
<dbReference type="SUPFAM" id="SSF118116">
    <property type="entry name" value="DNA mismatch repair protein MutL"/>
    <property type="match status" value="1"/>
</dbReference>
<dbReference type="Pfam" id="PF08676">
    <property type="entry name" value="MutL_C"/>
    <property type="match status" value="1"/>
</dbReference>